<dbReference type="EMBL" id="AMCI01000738">
    <property type="protein sequence ID" value="EJX07987.1"/>
    <property type="molecule type" value="Genomic_DNA"/>
</dbReference>
<dbReference type="SUPFAM" id="SSF48371">
    <property type="entry name" value="ARM repeat"/>
    <property type="match status" value="1"/>
</dbReference>
<reference evidence="1" key="1">
    <citation type="journal article" date="2012" name="PLoS ONE">
        <title>Gene sets for utilization of primary and secondary nutrition supplies in the distal gut of endangered iberian lynx.</title>
        <authorList>
            <person name="Alcaide M."/>
            <person name="Messina E."/>
            <person name="Richter M."/>
            <person name="Bargiela R."/>
            <person name="Peplies J."/>
            <person name="Huws S.A."/>
            <person name="Newbold C.J."/>
            <person name="Golyshin P.N."/>
            <person name="Simon M.A."/>
            <person name="Lopez G."/>
            <person name="Yakimov M.M."/>
            <person name="Ferrer M."/>
        </authorList>
    </citation>
    <scope>NUCLEOTIDE SEQUENCE</scope>
</reference>
<dbReference type="InterPro" id="IPR016024">
    <property type="entry name" value="ARM-type_fold"/>
</dbReference>
<accession>J9GJT6</accession>
<sequence length="206" mass="23490">MEITDLSEQLRFIKRSLRGVMNGIVSTSMRDKGLNYKVNFGVELPRLQQMAQELPHTYELAAALWKEDIRECRLLAGMLMPVKRMDADLAEIWVESMRFVEEAECTVMHLFSRTEWASSKAFEWIASADEMHELCGYLLLARLFMQQAIPSERDEQEFLDQVHTALQDGTPAVRRAASKAVVKFMDLGEAQEQAAEAILYGETPAN</sequence>
<protein>
    <submittedName>
        <fullName evidence="1">DNA alkylation repair enzyme</fullName>
    </submittedName>
</protein>
<gene>
    <name evidence="1" type="ORF">EVA_03903</name>
</gene>
<dbReference type="PANTHER" id="PTHR41291">
    <property type="entry name" value="DNA ALKYLATION REPAIR PROTEIN"/>
    <property type="match status" value="1"/>
</dbReference>
<dbReference type="AlphaFoldDB" id="J9GJT6"/>
<comment type="caution">
    <text evidence="1">The sequence shown here is derived from an EMBL/GenBank/DDBJ whole genome shotgun (WGS) entry which is preliminary data.</text>
</comment>
<dbReference type="Gene3D" id="1.25.10.90">
    <property type="match status" value="1"/>
</dbReference>
<organism evidence="1">
    <name type="scientific">gut metagenome</name>
    <dbReference type="NCBI Taxonomy" id="749906"/>
    <lineage>
        <taxon>unclassified sequences</taxon>
        <taxon>metagenomes</taxon>
        <taxon>organismal metagenomes</taxon>
    </lineage>
</organism>
<name>J9GJT6_9ZZZZ</name>
<dbReference type="PANTHER" id="PTHR41291:SF1">
    <property type="entry name" value="DNA ALKYLATION REPAIR PROTEIN"/>
    <property type="match status" value="1"/>
</dbReference>
<evidence type="ECO:0000313" key="1">
    <source>
        <dbReference type="EMBL" id="EJX07987.1"/>
    </source>
</evidence>
<proteinExistence type="predicted"/>
<dbReference type="InterPro" id="IPR014825">
    <property type="entry name" value="DNA_alkylation"/>
</dbReference>
<dbReference type="Pfam" id="PF08713">
    <property type="entry name" value="DNA_alkylation"/>
    <property type="match status" value="1"/>
</dbReference>